<reference evidence="1 2" key="1">
    <citation type="submission" date="2020-10" db="EMBL/GenBank/DDBJ databases">
        <title>The genome sequence of Flavobacterium aquaticum 1Y8A.</title>
        <authorList>
            <person name="Liu Y."/>
        </authorList>
    </citation>
    <scope>NUCLEOTIDE SEQUENCE [LARGE SCALE GENOMIC DNA]</scope>
    <source>
        <strain evidence="1 2">1Y8A</strain>
    </source>
</reference>
<dbReference type="InterPro" id="IPR053842">
    <property type="entry name" value="NikA-like"/>
</dbReference>
<dbReference type="RefSeq" id="WP_194096250.1">
    <property type="nucleotide sequence ID" value="NZ_JADFTZ010000004.1"/>
</dbReference>
<protein>
    <submittedName>
        <fullName evidence="1">Mobilization protein</fullName>
    </submittedName>
</protein>
<dbReference type="EMBL" id="JADFTZ010000004">
    <property type="protein sequence ID" value="MBE9576974.1"/>
    <property type="molecule type" value="Genomic_DNA"/>
</dbReference>
<dbReference type="Proteomes" id="UP000656274">
    <property type="component" value="Unassembled WGS sequence"/>
</dbReference>
<sequence length="98" mass="11350">MKQHIIKFRVSKLEQAIIKKKAKDSGMAVSELLRRLVLGYKLTSKLSPEEIEVYKTLANFSTNFTRISNLFKLGDVEGLKKETLETSRIIREHLMKLK</sequence>
<comment type="caution">
    <text evidence="1">The sequence shown here is derived from an EMBL/GenBank/DDBJ whole genome shotgun (WGS) entry which is preliminary data.</text>
</comment>
<keyword evidence="2" id="KW-1185">Reference proteome</keyword>
<dbReference type="Pfam" id="PF21983">
    <property type="entry name" value="NikA-like"/>
    <property type="match status" value="1"/>
</dbReference>
<accession>A0ABR9WTJ4</accession>
<organism evidence="1 2">
    <name type="scientific">Flavobacterium proteolyticum</name>
    <dbReference type="NCBI Taxonomy" id="2911683"/>
    <lineage>
        <taxon>Bacteria</taxon>
        <taxon>Pseudomonadati</taxon>
        <taxon>Bacteroidota</taxon>
        <taxon>Flavobacteriia</taxon>
        <taxon>Flavobacteriales</taxon>
        <taxon>Flavobacteriaceae</taxon>
        <taxon>Flavobacterium</taxon>
    </lineage>
</organism>
<proteinExistence type="predicted"/>
<evidence type="ECO:0000313" key="2">
    <source>
        <dbReference type="Proteomes" id="UP000656274"/>
    </source>
</evidence>
<evidence type="ECO:0000313" key="1">
    <source>
        <dbReference type="EMBL" id="MBE9576974.1"/>
    </source>
</evidence>
<name>A0ABR9WTJ4_9FLAO</name>
<gene>
    <name evidence="1" type="ORF">IM755_09670</name>
</gene>